<dbReference type="OrthoDB" id="9781927at2"/>
<keyword evidence="1" id="KW-0472">Membrane</keyword>
<feature type="transmembrane region" description="Helical" evidence="1">
    <location>
        <begin position="57"/>
        <end position="75"/>
    </location>
</feature>
<evidence type="ECO:0000256" key="1">
    <source>
        <dbReference type="SAM" id="Phobius"/>
    </source>
</evidence>
<dbReference type="Proteomes" id="UP000071641">
    <property type="component" value="Unassembled WGS sequence"/>
</dbReference>
<evidence type="ECO:0000313" key="2">
    <source>
        <dbReference type="EMBL" id="CZF77881.1"/>
    </source>
</evidence>
<dbReference type="Pfam" id="PF04307">
    <property type="entry name" value="YdjM"/>
    <property type="match status" value="1"/>
</dbReference>
<dbReference type="PANTHER" id="PTHR40031:SF1">
    <property type="entry name" value="MEMBRANE-BOUND METAL-DEPENDENT HYDROLASE"/>
    <property type="match status" value="1"/>
</dbReference>
<dbReference type="RefSeq" id="WP_062660863.1">
    <property type="nucleotide sequence ID" value="NZ_FIZX01000001.1"/>
</dbReference>
<feature type="transmembrane region" description="Helical" evidence="1">
    <location>
        <begin position="87"/>
        <end position="103"/>
    </location>
</feature>
<feature type="transmembrane region" description="Helical" evidence="1">
    <location>
        <begin position="123"/>
        <end position="148"/>
    </location>
</feature>
<proteinExistence type="predicted"/>
<dbReference type="EMBL" id="FIZX01000001">
    <property type="protein sequence ID" value="CZF77881.1"/>
    <property type="molecule type" value="Genomic_DNA"/>
</dbReference>
<dbReference type="PANTHER" id="PTHR40031">
    <property type="entry name" value="HYPOTHETICAL MEMBRANE SPANNING PROTEIN"/>
    <property type="match status" value="1"/>
</dbReference>
<dbReference type="InterPro" id="IPR007404">
    <property type="entry name" value="YdjM-like"/>
</dbReference>
<evidence type="ECO:0000313" key="3">
    <source>
        <dbReference type="Proteomes" id="UP000071641"/>
    </source>
</evidence>
<keyword evidence="1" id="KW-0812">Transmembrane</keyword>
<sequence>MDSISQAALGAAVAGLVAGKRCSPKVLLAGAALGTVPDLDVVLDYGDPISNMIKHRGFSHSLFVLFPFAAVLAVFWKRFFAKEWPLWQLWALFTAVLVTHPILDSFTTYGTQLLWPLDTPPVAISSVFIIDPLYTIPLLIPVLAAFIWRSRAAKLCGVGLAISTLYLAWSLVAIGVVKDRVEENVAGTHLEGQPVFIGPTPFNTVLWRVVVLDDNKYWEGLTSLLDEDPTIDWMPMVRGDWTFPSKPELLTDFENFTRGFVRYEQDGDALTATDLRLGMAMYHPFSFVVAEQGENQVWQLVPPVQLDPGPVLPRQIPALWMRLLGWQSIDAMLCNEHDCFRDDLSSN</sequence>
<keyword evidence="1" id="KW-1133">Transmembrane helix</keyword>
<accession>A0A128EV69</accession>
<organism evidence="2 3">
    <name type="scientific">Grimontia celer</name>
    <dbReference type="NCBI Taxonomy" id="1796497"/>
    <lineage>
        <taxon>Bacteria</taxon>
        <taxon>Pseudomonadati</taxon>
        <taxon>Pseudomonadota</taxon>
        <taxon>Gammaproteobacteria</taxon>
        <taxon>Vibrionales</taxon>
        <taxon>Vibrionaceae</taxon>
        <taxon>Grimontia</taxon>
    </lineage>
</organism>
<feature type="transmembrane region" description="Helical" evidence="1">
    <location>
        <begin position="155"/>
        <end position="177"/>
    </location>
</feature>
<dbReference type="STRING" id="1796497.GCE9029_00486"/>
<reference evidence="3" key="1">
    <citation type="submission" date="2016-02" db="EMBL/GenBank/DDBJ databases">
        <authorList>
            <person name="Rodrigo-Torres Lidia"/>
            <person name="Arahal R.David."/>
        </authorList>
    </citation>
    <scope>NUCLEOTIDE SEQUENCE [LARGE SCALE GENOMIC DNA]</scope>
    <source>
        <strain evidence="3">CECT 9029</strain>
    </source>
</reference>
<dbReference type="InterPro" id="IPR053170">
    <property type="entry name" value="Transcription_regulator"/>
</dbReference>
<dbReference type="AlphaFoldDB" id="A0A128EV69"/>
<protein>
    <recommendedName>
        <fullName evidence="4">Inner membrane protein YbcI</fullName>
    </recommendedName>
</protein>
<keyword evidence="3" id="KW-1185">Reference proteome</keyword>
<name>A0A128EV69_9GAMM</name>
<evidence type="ECO:0008006" key="4">
    <source>
        <dbReference type="Google" id="ProtNLM"/>
    </source>
</evidence>
<gene>
    <name evidence="2" type="ORF">GCE9029_00486</name>
</gene>